<evidence type="ECO:0000256" key="2">
    <source>
        <dbReference type="ARBA" id="ARBA00023163"/>
    </source>
</evidence>
<protein>
    <submittedName>
        <fullName evidence="5">GAF domain-containing protein</fullName>
    </submittedName>
</protein>
<dbReference type="EMBL" id="SOCP01000016">
    <property type="protein sequence ID" value="TDV43095.1"/>
    <property type="molecule type" value="Genomic_DNA"/>
</dbReference>
<keyword evidence="2" id="KW-0804">Transcription</keyword>
<dbReference type="InterPro" id="IPR029016">
    <property type="entry name" value="GAF-like_dom_sf"/>
</dbReference>
<dbReference type="Gene3D" id="1.10.10.10">
    <property type="entry name" value="Winged helix-like DNA-binding domain superfamily/Winged helix DNA-binding domain"/>
    <property type="match status" value="1"/>
</dbReference>
<feature type="domain" description="ANTAR" evidence="4">
    <location>
        <begin position="187"/>
        <end position="239"/>
    </location>
</feature>
<dbReference type="InterPro" id="IPR003018">
    <property type="entry name" value="GAF"/>
</dbReference>
<gene>
    <name evidence="5" type="ORF">CLV71_11629</name>
</gene>
<accession>A0A4R7V574</accession>
<dbReference type="Pfam" id="PF13185">
    <property type="entry name" value="GAF_2"/>
    <property type="match status" value="1"/>
</dbReference>
<evidence type="ECO:0000313" key="5">
    <source>
        <dbReference type="EMBL" id="TDV43095.1"/>
    </source>
</evidence>
<dbReference type="SUPFAM" id="SSF55781">
    <property type="entry name" value="GAF domain-like"/>
    <property type="match status" value="1"/>
</dbReference>
<dbReference type="Gene3D" id="3.30.450.40">
    <property type="match status" value="1"/>
</dbReference>
<dbReference type="InterPro" id="IPR005561">
    <property type="entry name" value="ANTAR"/>
</dbReference>
<dbReference type="SMART" id="SM01012">
    <property type="entry name" value="ANTAR"/>
    <property type="match status" value="1"/>
</dbReference>
<evidence type="ECO:0000259" key="3">
    <source>
        <dbReference type="SMART" id="SM00065"/>
    </source>
</evidence>
<organism evidence="5 6">
    <name type="scientific">Actinophytocola oryzae</name>
    <dbReference type="NCBI Taxonomy" id="502181"/>
    <lineage>
        <taxon>Bacteria</taxon>
        <taxon>Bacillati</taxon>
        <taxon>Actinomycetota</taxon>
        <taxon>Actinomycetes</taxon>
        <taxon>Pseudonocardiales</taxon>
        <taxon>Pseudonocardiaceae</taxon>
    </lineage>
</organism>
<dbReference type="InterPro" id="IPR036388">
    <property type="entry name" value="WH-like_DNA-bd_sf"/>
</dbReference>
<feature type="domain" description="GAF" evidence="3">
    <location>
        <begin position="22"/>
        <end position="185"/>
    </location>
</feature>
<comment type="caution">
    <text evidence="5">The sequence shown here is derived from an EMBL/GenBank/DDBJ whole genome shotgun (WGS) entry which is preliminary data.</text>
</comment>
<evidence type="ECO:0000256" key="1">
    <source>
        <dbReference type="ARBA" id="ARBA00023015"/>
    </source>
</evidence>
<dbReference type="GO" id="GO:0003723">
    <property type="term" value="F:RNA binding"/>
    <property type="evidence" value="ECO:0007669"/>
    <property type="project" value="InterPro"/>
</dbReference>
<proteinExistence type="predicted"/>
<reference evidence="5 6" key="1">
    <citation type="submission" date="2019-03" db="EMBL/GenBank/DDBJ databases">
        <title>Genomic Encyclopedia of Archaeal and Bacterial Type Strains, Phase II (KMG-II): from individual species to whole genera.</title>
        <authorList>
            <person name="Goeker M."/>
        </authorList>
    </citation>
    <scope>NUCLEOTIDE SEQUENCE [LARGE SCALE GENOMIC DNA]</scope>
    <source>
        <strain evidence="5 6">DSM 45499</strain>
    </source>
</reference>
<dbReference type="Proteomes" id="UP000294927">
    <property type="component" value="Unassembled WGS sequence"/>
</dbReference>
<dbReference type="SMART" id="SM00065">
    <property type="entry name" value="GAF"/>
    <property type="match status" value="1"/>
</dbReference>
<keyword evidence="1" id="KW-0805">Transcription regulation</keyword>
<keyword evidence="6" id="KW-1185">Reference proteome</keyword>
<evidence type="ECO:0000313" key="6">
    <source>
        <dbReference type="Proteomes" id="UP000294927"/>
    </source>
</evidence>
<evidence type="ECO:0000259" key="4">
    <source>
        <dbReference type="SMART" id="SM01012"/>
    </source>
</evidence>
<dbReference type="AlphaFoldDB" id="A0A4R7V574"/>
<sequence>MMDNRRSTGSNAEVREAVDGERHQRLLRLLAERAHGERPAWARLVCEVAVTHLGVDGAAISLRTSGRAQELVADTGTWARGLEELQYTLGEGPAVEAFGTAGPVLVSDLSDAGARWPGFVDSAGAHGLCAVFALPIQGGAVRLGTLCLYRRRPRGLSPEELGDAAVLSDLATSALLTDVKANTASWTQAELPGHYDDVNIATGMLAAELRISIADAFLRLRAHAFGTGSPLLEVARAVLTRQLGAHAFQE</sequence>
<name>A0A4R7V574_9PSEU</name>